<keyword evidence="3" id="KW-1185">Reference proteome</keyword>
<keyword evidence="2" id="KW-0489">Methyltransferase</keyword>
<name>A0ABW8PW40_9GAMM</name>
<evidence type="ECO:0000259" key="1">
    <source>
        <dbReference type="Pfam" id="PF13946"/>
    </source>
</evidence>
<keyword evidence="2" id="KW-0808">Transferase</keyword>
<accession>A0ABW8PW40</accession>
<reference evidence="2 3" key="1">
    <citation type="submission" date="2024-02" db="EMBL/GenBank/DDBJ databases">
        <title>Marinospirillum sp. MEB 164 isolated from Lonar lake sediment.</title>
        <authorList>
            <person name="Joshi A."/>
            <person name="Thite S."/>
        </authorList>
    </citation>
    <scope>NUCLEOTIDE SEQUENCE [LARGE SCALE GENOMIC DNA]</scope>
    <source>
        <strain evidence="2 3">MEB164</strain>
    </source>
</reference>
<dbReference type="Gene3D" id="3.40.50.150">
    <property type="entry name" value="Vaccinia Virus protein VP39"/>
    <property type="match status" value="1"/>
</dbReference>
<proteinExistence type="predicted"/>
<dbReference type="RefSeq" id="WP_405337223.1">
    <property type="nucleotide sequence ID" value="NZ_JBANFI010000002.1"/>
</dbReference>
<dbReference type="CDD" id="cd02440">
    <property type="entry name" value="AdoMet_MTases"/>
    <property type="match status" value="1"/>
</dbReference>
<evidence type="ECO:0000313" key="3">
    <source>
        <dbReference type="Proteomes" id="UP001621714"/>
    </source>
</evidence>
<feature type="domain" description="DUF4214" evidence="1">
    <location>
        <begin position="61"/>
        <end position="107"/>
    </location>
</feature>
<evidence type="ECO:0000313" key="2">
    <source>
        <dbReference type="EMBL" id="MFK7160084.1"/>
    </source>
</evidence>
<protein>
    <submittedName>
        <fullName evidence="2">Methyltransferase domain-containing protein</fullName>
    </submittedName>
</protein>
<sequence>MTNEELLNRLFKEAEQLNFEGIQQLYPHSIELPPHQPLQPELPFKKHYQLIDLMQFDGDALIHNTYRALMQRNPDPQGLAHWQAQRAQGLSKIDFILALKASAEAIAQGVTLTGIERIERLKNSRLARYWPQLVGWLVRRHERKLNQRAYQPLAAIWDTQINQLQQQQEQQQQALQQLFYLPTSQLRLLANRVQHLEYQLDLKSGVFSSSSATSSQDTSQSDVQANTSKALDAFYLAFEQACRSSQQALEQHLQQYLTYLPPANQAGKLVDIGCGRGEWLQLVKAQGYQAIGIEINPVMQDFCQQQGLQVELTSFLQWLQAQPSASLGAITAFQVAEHLPFELLFALVQEAKRTLQPGGLLLLETPNPENLLVASHTFYHDPTHRHPLTPTLMRFLAEYVGFVSPEILRSNPYPQEALLSGEDATTQRINGHFCGPQDFALLAIQPDLTHQVSQI</sequence>
<dbReference type="Pfam" id="PF13489">
    <property type="entry name" value="Methyltransf_23"/>
    <property type="match status" value="1"/>
</dbReference>
<dbReference type="InterPro" id="IPR025282">
    <property type="entry name" value="DUF4214"/>
</dbReference>
<dbReference type="EMBL" id="JBANFI010000002">
    <property type="protein sequence ID" value="MFK7160084.1"/>
    <property type="molecule type" value="Genomic_DNA"/>
</dbReference>
<dbReference type="Proteomes" id="UP001621714">
    <property type="component" value="Unassembled WGS sequence"/>
</dbReference>
<dbReference type="GO" id="GO:0008168">
    <property type="term" value="F:methyltransferase activity"/>
    <property type="evidence" value="ECO:0007669"/>
    <property type="project" value="UniProtKB-KW"/>
</dbReference>
<gene>
    <name evidence="2" type="ORF">V6U78_03425</name>
</gene>
<dbReference type="GO" id="GO:0032259">
    <property type="term" value="P:methylation"/>
    <property type="evidence" value="ECO:0007669"/>
    <property type="project" value="UniProtKB-KW"/>
</dbReference>
<dbReference type="PANTHER" id="PTHR43861">
    <property type="entry name" value="TRANS-ACONITATE 2-METHYLTRANSFERASE-RELATED"/>
    <property type="match status" value="1"/>
</dbReference>
<comment type="caution">
    <text evidence="2">The sequence shown here is derived from an EMBL/GenBank/DDBJ whole genome shotgun (WGS) entry which is preliminary data.</text>
</comment>
<dbReference type="InterPro" id="IPR029063">
    <property type="entry name" value="SAM-dependent_MTases_sf"/>
</dbReference>
<dbReference type="SUPFAM" id="SSF53335">
    <property type="entry name" value="S-adenosyl-L-methionine-dependent methyltransferases"/>
    <property type="match status" value="1"/>
</dbReference>
<dbReference type="Pfam" id="PF13946">
    <property type="entry name" value="DUF4214"/>
    <property type="match status" value="1"/>
</dbReference>
<organism evidence="2 3">
    <name type="scientific">Marinospirillum alkalitolerans</name>
    <dbReference type="NCBI Taxonomy" id="3123374"/>
    <lineage>
        <taxon>Bacteria</taxon>
        <taxon>Pseudomonadati</taxon>
        <taxon>Pseudomonadota</taxon>
        <taxon>Gammaproteobacteria</taxon>
        <taxon>Oceanospirillales</taxon>
        <taxon>Oceanospirillaceae</taxon>
        <taxon>Marinospirillum</taxon>
    </lineage>
</organism>